<gene>
    <name evidence="1" type="ORF">SAMN05421749_102293</name>
</gene>
<evidence type="ECO:0000313" key="1">
    <source>
        <dbReference type="EMBL" id="SDB94022.1"/>
    </source>
</evidence>
<proteinExistence type="predicted"/>
<accession>A0A1G6HIF3</accession>
<protein>
    <submittedName>
        <fullName evidence="1">Uncharacterized protein</fullName>
    </submittedName>
</protein>
<evidence type="ECO:0000313" key="2">
    <source>
        <dbReference type="Proteomes" id="UP000242317"/>
    </source>
</evidence>
<dbReference type="RefSeq" id="WP_092616808.1">
    <property type="nucleotide sequence ID" value="NZ_FMYK01000002.1"/>
</dbReference>
<name>A0A1G6HIF3_9GAMM</name>
<sequence>MDIPTHLSHKPIVKLEDYTLLDGKFANQSDAEGLSIGLAQWSDAEEMDLSAKVWRYTGEKWSRQSEELPIHRVLDLASLLCASISYAKDEKLPIYDDFQITLSKNPALIEVLKEGVANDEEYLDKSLKRLSRYLKVLGY</sequence>
<dbReference type="AlphaFoldDB" id="A0A1G6HIF3"/>
<dbReference type="InterPro" id="IPR045352">
    <property type="entry name" value="DUF6530"/>
</dbReference>
<dbReference type="Pfam" id="PF20140">
    <property type="entry name" value="DUF6530"/>
    <property type="match status" value="1"/>
</dbReference>
<dbReference type="Proteomes" id="UP000242317">
    <property type="component" value="Unassembled WGS sequence"/>
</dbReference>
<keyword evidence="2" id="KW-1185">Reference proteome</keyword>
<dbReference type="EMBL" id="FMYK01000002">
    <property type="protein sequence ID" value="SDB94022.1"/>
    <property type="molecule type" value="Genomic_DNA"/>
</dbReference>
<reference evidence="2" key="1">
    <citation type="submission" date="2016-09" db="EMBL/GenBank/DDBJ databases">
        <authorList>
            <person name="Varghese N."/>
            <person name="Submissions S."/>
        </authorList>
    </citation>
    <scope>NUCLEOTIDE SEQUENCE [LARGE SCALE GENOMIC DNA]</scope>
    <source>
        <strain evidence="2">ANC 3699</strain>
    </source>
</reference>
<organism evidence="1 2">
    <name type="scientific">Acinetobacter marinus</name>
    <dbReference type="NCBI Taxonomy" id="281375"/>
    <lineage>
        <taxon>Bacteria</taxon>
        <taxon>Pseudomonadati</taxon>
        <taxon>Pseudomonadota</taxon>
        <taxon>Gammaproteobacteria</taxon>
        <taxon>Moraxellales</taxon>
        <taxon>Moraxellaceae</taxon>
        <taxon>Acinetobacter</taxon>
    </lineage>
</organism>
<dbReference type="OrthoDB" id="1550511at2"/>